<dbReference type="PANTHER" id="PTHR46401:SF2">
    <property type="entry name" value="GLYCOSYLTRANSFERASE WBBK-RELATED"/>
    <property type="match status" value="1"/>
</dbReference>
<dbReference type="EMBL" id="AHCF02000013">
    <property type="protein sequence ID" value="ERG61625.1"/>
    <property type="molecule type" value="Genomic_DNA"/>
</dbReference>
<dbReference type="Proteomes" id="UP000016534">
    <property type="component" value="Unassembled WGS sequence"/>
</dbReference>
<dbReference type="PANTHER" id="PTHR46401">
    <property type="entry name" value="GLYCOSYLTRANSFERASE WBBK-RELATED"/>
    <property type="match status" value="1"/>
</dbReference>
<dbReference type="InterPro" id="IPR028098">
    <property type="entry name" value="Glyco_trans_4-like_N"/>
</dbReference>
<evidence type="ECO:0000313" key="5">
    <source>
        <dbReference type="Proteomes" id="UP000016534"/>
    </source>
</evidence>
<keyword evidence="1" id="KW-0808">Transferase</keyword>
<feature type="domain" description="Glycosyl transferase family 1" evidence="2">
    <location>
        <begin position="201"/>
        <end position="356"/>
    </location>
</feature>
<feature type="domain" description="Glycosyltransferase subfamily 4-like N-terminal" evidence="3">
    <location>
        <begin position="8"/>
        <end position="178"/>
    </location>
</feature>
<dbReference type="InterPro" id="IPR001296">
    <property type="entry name" value="Glyco_trans_1"/>
</dbReference>
<dbReference type="SUPFAM" id="SSF53756">
    <property type="entry name" value="UDP-Glycosyltransferase/glycogen phosphorylase"/>
    <property type="match status" value="1"/>
</dbReference>
<dbReference type="Gene3D" id="3.40.50.2000">
    <property type="entry name" value="Glycogen Phosphorylase B"/>
    <property type="match status" value="2"/>
</dbReference>
<organism evidence="4 5">
    <name type="scientific">Pseudoalteromonas undina</name>
    <dbReference type="NCBI Taxonomy" id="43660"/>
    <lineage>
        <taxon>Bacteria</taxon>
        <taxon>Pseudomonadati</taxon>
        <taxon>Pseudomonadota</taxon>
        <taxon>Gammaproteobacteria</taxon>
        <taxon>Alteromonadales</taxon>
        <taxon>Pseudoalteromonadaceae</taxon>
        <taxon>Pseudoalteromonas</taxon>
    </lineage>
</organism>
<proteinExistence type="predicted"/>
<evidence type="ECO:0000259" key="2">
    <source>
        <dbReference type="Pfam" id="PF00534"/>
    </source>
</evidence>
<keyword evidence="5" id="KW-1185">Reference proteome</keyword>
<name>A0ABP2Y0B5_9GAMM</name>
<evidence type="ECO:0000259" key="3">
    <source>
        <dbReference type="Pfam" id="PF13439"/>
    </source>
</evidence>
<reference evidence="4" key="2">
    <citation type="submission" date="2013-04" db="EMBL/GenBank/DDBJ databases">
        <title>Genome sequence of Pseudoalteromonas undina.</title>
        <authorList>
            <person name="Xie B.-B."/>
            <person name="Rong J.-C."/>
            <person name="Qin Q.-L."/>
            <person name="Shu Y.-L."/>
            <person name="Zhang Y.-Z."/>
        </authorList>
    </citation>
    <scope>NUCLEOTIDE SEQUENCE</scope>
    <source>
        <strain evidence="4">NCIMB 2128</strain>
    </source>
</reference>
<protein>
    <submittedName>
        <fullName evidence="4">Glycosyltransferase</fullName>
    </submittedName>
</protein>
<dbReference type="Pfam" id="PF13439">
    <property type="entry name" value="Glyco_transf_4"/>
    <property type="match status" value="1"/>
</dbReference>
<comment type="caution">
    <text evidence="4">The sequence shown here is derived from an EMBL/GenBank/DDBJ whole genome shotgun (WGS) entry which is preliminary data.</text>
</comment>
<evidence type="ECO:0000256" key="1">
    <source>
        <dbReference type="ARBA" id="ARBA00022679"/>
    </source>
</evidence>
<sequence length="385" mass="43215">MNGGIRSYEFAKRLAKAGHDVIVVTSDTENKFKGWKVEKQEGFEVHWISVSYNNNYGFCMRLYAFFKFLILSSVHICRIKSDKLYATSTPLTIAIPALIYKLFKKKPFIFEVRDVWPEVPVALGVIKNRALIKLSSILERQAYSNAEHIVALSPDMEKSISNEKIKGKISVIPNASDCHLFNLPLSENDSFISKLKVIRRRHKKVVFYTGALGVVNNLESFIKLASFSNGEVAFVVIGKGRQESDLRKFAGKLGITDKVVYFMPNVNKKQLSAVHSIFDMAASTVLPIKALYANSANKVFDAFAAGTPLLINHGGWIKDLIEKTYCGLVINNDPTESDYIALKEFLFNDGKYKNACKASLNLGLNEFNRDNLFKKLNSLFKVGVS</sequence>
<dbReference type="CDD" id="cd03794">
    <property type="entry name" value="GT4_WbuB-like"/>
    <property type="match status" value="1"/>
</dbReference>
<reference evidence="4" key="1">
    <citation type="journal article" date="2012" name="J. Bacteriol.">
        <title>Genome sequences of type strains of seven species of the marine bacterium Pseudoalteromonas.</title>
        <authorList>
            <person name="Xie B.B."/>
            <person name="Shu Y.L."/>
            <person name="Qin Q.L."/>
            <person name="Rong J.C."/>
            <person name="Zhang X.Y."/>
            <person name="Chen X.L."/>
            <person name="Shi M."/>
            <person name="He H.L."/>
            <person name="Zhou B.C."/>
            <person name="Zhang Y.Z."/>
        </authorList>
    </citation>
    <scope>NUCLEOTIDE SEQUENCE [LARGE SCALE GENOMIC DNA]</scope>
    <source>
        <strain evidence="4">NCIMB 2128</strain>
    </source>
</reference>
<accession>A0ABP2Y0B5</accession>
<gene>
    <name evidence="4" type="ORF">PUND_06832</name>
</gene>
<evidence type="ECO:0000313" key="4">
    <source>
        <dbReference type="EMBL" id="ERG61625.1"/>
    </source>
</evidence>
<dbReference type="Pfam" id="PF00534">
    <property type="entry name" value="Glycos_transf_1"/>
    <property type="match status" value="1"/>
</dbReference>